<comment type="caution">
    <text evidence="1">The sequence shown here is derived from an EMBL/GenBank/DDBJ whole genome shotgun (WGS) entry which is preliminary data.</text>
</comment>
<dbReference type="RefSeq" id="WP_179795428.1">
    <property type="nucleotide sequence ID" value="NZ_BAABHP010000024.1"/>
</dbReference>
<dbReference type="EMBL" id="JACCBN010000001">
    <property type="protein sequence ID" value="NYD37911.1"/>
    <property type="molecule type" value="Genomic_DNA"/>
</dbReference>
<sequence>MMASSGPHEEFEALVDMQVDLLRGRVSSAETVAQRLGLLAGFHLDQRGNWRPDGLCLVRRLLDELVGRWQRDPSGQRFYNGVRPDEVANVVRAMWGITRYPMSASGALDHVGVDVADRTADRWSRLVLRQCASKLGELTAVSSPQRIAHPGALRPCWGAQPAETWPPAGHDGRAANERGRLLWRARTHLEGFDALSDHELVALLRETVGERLLTYLSADAVAAPFRHARHHVIAQWNRVDPHAWHAPVPGPRVAKVTRDYVRAIPAISQMLFYEAVEDGASLRRTASGRLGVERFTASLPAITKGSLVAVRDLVVDGIDVREHPIVTCTPPPDSARRSWDGTDPESADGAEGYAAFIGTLAVADKRRYAHNYIATRPARVADICDERSAERIALADHRVQLNLVTTEDVPLIRALSRSMSEHPVHRRPELLAHRARAMIIMHNKANVPERAYRFGLHALASLREAVAAAAVDPIAEIEAAHQIDLALAGVHVRALERLFLERGPDRDGVARYARAALWWSSSALERLHFLARPDIRGGLPERHYTDGRIASRAWNVQTRLIWLRTLVAVRTALEAGLLVDDDLRRGRSGTLDVPGPSTDSLAQCELSCLRVLYREFVTRPEIGPAKQLEFTRTALWLALLDRGTLPLEQELAAGLKDLDFLDADPAGIGPGASGLVDITRLVEWLAAPGRTADAGVLSWLPESGKVYRTLDRTSEGRLRYFRSIERRPTVASHD</sequence>
<evidence type="ECO:0000313" key="1">
    <source>
        <dbReference type="EMBL" id="NYD37911.1"/>
    </source>
</evidence>
<dbReference type="AlphaFoldDB" id="A0A7Y9J7D2"/>
<dbReference type="Proteomes" id="UP000535890">
    <property type="component" value="Unassembled WGS sequence"/>
</dbReference>
<gene>
    <name evidence="1" type="ORF">BJ983_004013</name>
</gene>
<proteinExistence type="predicted"/>
<accession>A0A7Y9J7D2</accession>
<keyword evidence="2" id="KW-1185">Reference proteome</keyword>
<name>A0A7Y9J7D2_9PSEU</name>
<organism evidence="1 2">
    <name type="scientific">Actinomycetospora corticicola</name>
    <dbReference type="NCBI Taxonomy" id="663602"/>
    <lineage>
        <taxon>Bacteria</taxon>
        <taxon>Bacillati</taxon>
        <taxon>Actinomycetota</taxon>
        <taxon>Actinomycetes</taxon>
        <taxon>Pseudonocardiales</taxon>
        <taxon>Pseudonocardiaceae</taxon>
        <taxon>Actinomycetospora</taxon>
    </lineage>
</organism>
<evidence type="ECO:0000313" key="2">
    <source>
        <dbReference type="Proteomes" id="UP000535890"/>
    </source>
</evidence>
<protein>
    <submittedName>
        <fullName evidence="1">Uncharacterized protein</fullName>
    </submittedName>
</protein>
<reference evidence="1 2" key="1">
    <citation type="submission" date="2020-07" db="EMBL/GenBank/DDBJ databases">
        <title>Sequencing the genomes of 1000 actinobacteria strains.</title>
        <authorList>
            <person name="Klenk H.-P."/>
        </authorList>
    </citation>
    <scope>NUCLEOTIDE SEQUENCE [LARGE SCALE GENOMIC DNA]</scope>
    <source>
        <strain evidence="1 2">DSM 45772</strain>
    </source>
</reference>